<evidence type="ECO:0000313" key="6">
    <source>
        <dbReference type="EMBL" id="MBB6469150.1"/>
    </source>
</evidence>
<dbReference type="AlphaFoldDB" id="A0A8E2BGC7"/>
<feature type="domain" description="Alcohol dehydrogenase iron-type/glycerol dehydrogenase GldA" evidence="4">
    <location>
        <begin position="14"/>
        <end position="156"/>
    </location>
</feature>
<protein>
    <submittedName>
        <fullName evidence="6">Alcohol dehydrogenase class IV</fullName>
    </submittedName>
</protein>
<accession>A0A8E2BGC7</accession>
<dbReference type="Gene3D" id="3.40.50.1970">
    <property type="match status" value="1"/>
</dbReference>
<dbReference type="CDD" id="cd08177">
    <property type="entry name" value="MAR"/>
    <property type="match status" value="1"/>
</dbReference>
<evidence type="ECO:0000256" key="1">
    <source>
        <dbReference type="ARBA" id="ARBA00007358"/>
    </source>
</evidence>
<evidence type="ECO:0000313" key="7">
    <source>
        <dbReference type="Proteomes" id="UP000532373"/>
    </source>
</evidence>
<sequence>MDGSLGTFVYTANPARVIFGSGTWGRLPDEVERLGLKRVLILSTPPQADDAQALADRLGGRCAGVFSGAVMHTPVDVTEAALEIVHERGVDGFVAIGGGSTTGLGKALALRTDLPQIVIPTTYAGSEMTPILGETAGGKKTTQNTPKVLPEVVIYDVDLTMSLPRNLSGTSGINAIAHAVEALYARDRNPIIDMMAAEAVGALADALPRINIEPGDHDARAKALYGAWLCGACLGAVGMSIHHKLCHTLGGTFDLPHAETHSIVLPHALAYNAPAVPDVIERLKRVLNTDNPPLALYDLGAKVGAPRGLKDVGMPEDGIDRATELALANPYWNPRSLEESAIRGLLQRAWRGEPPVIE</sequence>
<evidence type="ECO:0000259" key="4">
    <source>
        <dbReference type="Pfam" id="PF00465"/>
    </source>
</evidence>
<dbReference type="GO" id="GO:0004022">
    <property type="term" value="F:alcohol dehydrogenase (NAD+) activity"/>
    <property type="evidence" value="ECO:0007669"/>
    <property type="project" value="TreeGrafter"/>
</dbReference>
<evidence type="ECO:0000256" key="2">
    <source>
        <dbReference type="ARBA" id="ARBA00023002"/>
    </source>
</evidence>
<evidence type="ECO:0000256" key="3">
    <source>
        <dbReference type="ARBA" id="ARBA00023027"/>
    </source>
</evidence>
<dbReference type="InterPro" id="IPR056798">
    <property type="entry name" value="ADH_Fe_C"/>
</dbReference>
<dbReference type="RefSeq" id="WP_184772272.1">
    <property type="nucleotide sequence ID" value="NZ_JACHGI010000014.1"/>
</dbReference>
<dbReference type="Pfam" id="PF25137">
    <property type="entry name" value="ADH_Fe_C"/>
    <property type="match status" value="1"/>
</dbReference>
<dbReference type="Pfam" id="PF00465">
    <property type="entry name" value="Fe-ADH"/>
    <property type="match status" value="1"/>
</dbReference>
<proteinExistence type="inferred from homology"/>
<keyword evidence="2" id="KW-0560">Oxidoreductase</keyword>
<keyword evidence="3" id="KW-0520">NAD</keyword>
<name>A0A8E2BGC7_9HYPH</name>
<dbReference type="PANTHER" id="PTHR11496:SF102">
    <property type="entry name" value="ALCOHOL DEHYDROGENASE 4"/>
    <property type="match status" value="1"/>
</dbReference>
<evidence type="ECO:0000259" key="5">
    <source>
        <dbReference type="Pfam" id="PF25137"/>
    </source>
</evidence>
<dbReference type="EMBL" id="JACHGI010000014">
    <property type="protein sequence ID" value="MBB6469150.1"/>
    <property type="molecule type" value="Genomic_DNA"/>
</dbReference>
<feature type="domain" description="Fe-containing alcohol dehydrogenase-like C-terminal" evidence="5">
    <location>
        <begin position="170"/>
        <end position="350"/>
    </location>
</feature>
<organism evidence="6 7">
    <name type="scientific">Aminobacter carboxidus</name>
    <dbReference type="NCBI Taxonomy" id="376165"/>
    <lineage>
        <taxon>Bacteria</taxon>
        <taxon>Pseudomonadati</taxon>
        <taxon>Pseudomonadota</taxon>
        <taxon>Alphaproteobacteria</taxon>
        <taxon>Hyphomicrobiales</taxon>
        <taxon>Phyllobacteriaceae</taxon>
        <taxon>Aminobacter</taxon>
    </lineage>
</organism>
<dbReference type="GO" id="GO:0018506">
    <property type="term" value="F:maleylacetate reductase activity"/>
    <property type="evidence" value="ECO:0007669"/>
    <property type="project" value="InterPro"/>
</dbReference>
<dbReference type="Proteomes" id="UP000532373">
    <property type="component" value="Unassembled WGS sequence"/>
</dbReference>
<comment type="caution">
    <text evidence="6">The sequence shown here is derived from an EMBL/GenBank/DDBJ whole genome shotgun (WGS) entry which is preliminary data.</text>
</comment>
<dbReference type="PANTHER" id="PTHR11496">
    <property type="entry name" value="ALCOHOL DEHYDROGENASE"/>
    <property type="match status" value="1"/>
</dbReference>
<comment type="similarity">
    <text evidence="1">Belongs to the iron-containing alcohol dehydrogenase family.</text>
</comment>
<dbReference type="InterPro" id="IPR001670">
    <property type="entry name" value="ADH_Fe/GldA"/>
</dbReference>
<dbReference type="InterPro" id="IPR034786">
    <property type="entry name" value="MAR"/>
</dbReference>
<dbReference type="Gene3D" id="1.20.1090.10">
    <property type="entry name" value="Dehydroquinate synthase-like - alpha domain"/>
    <property type="match status" value="1"/>
</dbReference>
<gene>
    <name evidence="6" type="ORF">HNQ96_005039</name>
</gene>
<dbReference type="GO" id="GO:0046872">
    <property type="term" value="F:metal ion binding"/>
    <property type="evidence" value="ECO:0007669"/>
    <property type="project" value="InterPro"/>
</dbReference>
<dbReference type="InterPro" id="IPR039697">
    <property type="entry name" value="Alcohol_dehydrogenase_Fe"/>
</dbReference>
<dbReference type="SUPFAM" id="SSF56796">
    <property type="entry name" value="Dehydroquinate synthase-like"/>
    <property type="match status" value="1"/>
</dbReference>
<reference evidence="6 7" key="1">
    <citation type="submission" date="2020-08" db="EMBL/GenBank/DDBJ databases">
        <title>Genomic Encyclopedia of Type Strains, Phase IV (KMG-IV): sequencing the most valuable type-strain genomes for metagenomic binning, comparative biology and taxonomic classification.</title>
        <authorList>
            <person name="Goeker M."/>
        </authorList>
    </citation>
    <scope>NUCLEOTIDE SEQUENCE [LARGE SCALE GENOMIC DNA]</scope>
    <source>
        <strain evidence="6 7">DSM 17454</strain>
    </source>
</reference>